<evidence type="ECO:0000256" key="29">
    <source>
        <dbReference type="ARBA" id="ARBA00044257"/>
    </source>
</evidence>
<evidence type="ECO:0000256" key="22">
    <source>
        <dbReference type="ARBA" id="ARBA00043751"/>
    </source>
</evidence>
<reference evidence="40 41" key="2">
    <citation type="submission" date="2018-11" db="EMBL/GenBank/DDBJ databases">
        <authorList>
            <consortium name="Pathogen Informatics"/>
        </authorList>
    </citation>
    <scope>NUCLEOTIDE SEQUENCE [LARGE SCALE GENOMIC DNA]</scope>
</reference>
<dbReference type="EC" id="2.6.1.18" evidence="28"/>
<organism evidence="41 42">
    <name type="scientific">Toxocara canis</name>
    <name type="common">Canine roundworm</name>
    <dbReference type="NCBI Taxonomy" id="6265"/>
    <lineage>
        <taxon>Eukaryota</taxon>
        <taxon>Metazoa</taxon>
        <taxon>Ecdysozoa</taxon>
        <taxon>Nematoda</taxon>
        <taxon>Chromadorea</taxon>
        <taxon>Rhabditida</taxon>
        <taxon>Spirurina</taxon>
        <taxon>Ascaridomorpha</taxon>
        <taxon>Ascaridoidea</taxon>
        <taxon>Toxocaridae</taxon>
        <taxon>Toxocara</taxon>
    </lineage>
</organism>
<evidence type="ECO:0000256" key="13">
    <source>
        <dbReference type="ARBA" id="ARBA00039862"/>
    </source>
</evidence>
<dbReference type="InterPro" id="IPR005814">
    <property type="entry name" value="Aminotrans_3"/>
</dbReference>
<comment type="catalytic activity">
    <reaction evidence="20">
        <text>(R)-3-amino-2-methylpropanoate + pyruvate = 2-methyl-3-oxopropanoate + L-alanine</text>
        <dbReference type="Rhea" id="RHEA:18393"/>
        <dbReference type="ChEBI" id="CHEBI:15361"/>
        <dbReference type="ChEBI" id="CHEBI:57700"/>
        <dbReference type="ChEBI" id="CHEBI:57731"/>
        <dbReference type="ChEBI" id="CHEBI:57972"/>
        <dbReference type="EC" id="2.6.1.40"/>
    </reaction>
    <physiologicalReaction direction="left-to-right" evidence="20">
        <dbReference type="Rhea" id="RHEA:18394"/>
    </physiologicalReaction>
</comment>
<dbReference type="Pfam" id="PF00202">
    <property type="entry name" value="Aminotran_3"/>
    <property type="match status" value="1"/>
</dbReference>
<evidence type="ECO:0000256" key="36">
    <source>
        <dbReference type="ARBA" id="ARBA00048916"/>
    </source>
</evidence>
<dbReference type="GO" id="GO:0030170">
    <property type="term" value="F:pyridoxal phosphate binding"/>
    <property type="evidence" value="ECO:0007669"/>
    <property type="project" value="InterPro"/>
</dbReference>
<evidence type="ECO:0000256" key="17">
    <source>
        <dbReference type="ARBA" id="ARBA00042669"/>
    </source>
</evidence>
<dbReference type="InterPro" id="IPR049704">
    <property type="entry name" value="Aminotrans_3_PPA_site"/>
</dbReference>
<dbReference type="PANTHER" id="PTHR45688">
    <property type="match status" value="1"/>
</dbReference>
<comment type="catalytic activity">
    <reaction evidence="33">
        <text>2-oxohexanoate + N(omega),N(omega)-dimethyl-L-arginine = L-2-aminohexanoate + 5-(3,3-dimethylguanidino)-2-oxopentanoate</text>
        <dbReference type="Rhea" id="RHEA:77363"/>
        <dbReference type="ChEBI" id="CHEBI:35177"/>
        <dbReference type="ChEBI" id="CHEBI:58326"/>
        <dbReference type="ChEBI" id="CHEBI:58455"/>
        <dbReference type="ChEBI" id="CHEBI:197301"/>
    </reaction>
</comment>
<dbReference type="InterPro" id="IPR015422">
    <property type="entry name" value="PyrdxlP-dep_Trfase_small"/>
</dbReference>
<keyword evidence="10" id="KW-0496">Mitochondrion</keyword>
<evidence type="ECO:0000256" key="12">
    <source>
        <dbReference type="ARBA" id="ARBA00039130"/>
    </source>
</evidence>
<dbReference type="PIRSF" id="PIRSF000521">
    <property type="entry name" value="Transaminase_4ab_Lys_Orn"/>
    <property type="match status" value="1"/>
</dbReference>
<dbReference type="Gene3D" id="3.90.1150.10">
    <property type="entry name" value="Aspartate Aminotransferase, domain 1"/>
    <property type="match status" value="1"/>
</dbReference>
<evidence type="ECO:0000256" key="15">
    <source>
        <dbReference type="ARBA" id="ARBA00041845"/>
    </source>
</evidence>
<comment type="catalytic activity">
    <reaction evidence="36">
        <text>oxaloacetate + L-alanine = L-aspartate + pyruvate</text>
        <dbReference type="Rhea" id="RHEA:77347"/>
        <dbReference type="ChEBI" id="CHEBI:15361"/>
        <dbReference type="ChEBI" id="CHEBI:16452"/>
        <dbReference type="ChEBI" id="CHEBI:29991"/>
        <dbReference type="ChEBI" id="CHEBI:57972"/>
    </reaction>
</comment>
<comment type="catalytic activity">
    <reaction evidence="19">
        <text>(2S)-2-aminobutanoate + glyoxylate = 2-oxobutanoate + glycine</text>
        <dbReference type="Rhea" id="RHEA:77339"/>
        <dbReference type="ChEBI" id="CHEBI:16763"/>
        <dbReference type="ChEBI" id="CHEBI:36655"/>
        <dbReference type="ChEBI" id="CHEBI:57305"/>
        <dbReference type="ChEBI" id="CHEBI:74359"/>
    </reaction>
</comment>
<evidence type="ECO:0000256" key="11">
    <source>
        <dbReference type="ARBA" id="ARBA00033660"/>
    </source>
</evidence>
<comment type="catalytic activity">
    <reaction evidence="18">
        <text>N(omega),N(omega)-dimethyl-L-arginine + pyruvate = 5-(3,3-dimethylguanidino)-2-oxopentanoate + L-alanine</text>
        <dbReference type="Rhea" id="RHEA:77303"/>
        <dbReference type="ChEBI" id="CHEBI:15361"/>
        <dbReference type="ChEBI" id="CHEBI:57972"/>
        <dbReference type="ChEBI" id="CHEBI:58326"/>
        <dbReference type="ChEBI" id="CHEBI:197301"/>
    </reaction>
</comment>
<evidence type="ECO:0000256" key="28">
    <source>
        <dbReference type="ARBA" id="ARBA00044055"/>
    </source>
</evidence>
<keyword evidence="7" id="KW-0808">Transferase</keyword>
<evidence type="ECO:0000256" key="21">
    <source>
        <dbReference type="ARBA" id="ARBA00043749"/>
    </source>
</evidence>
<comment type="catalytic activity">
    <reaction evidence="35">
        <text>N(omega)-methyl-L-arginine + glyoxylate = 5-(3-methylguanidino)-2-oxopentanoate + glycine</text>
        <dbReference type="Rhea" id="RHEA:77323"/>
        <dbReference type="ChEBI" id="CHEBI:36655"/>
        <dbReference type="ChEBI" id="CHEBI:57305"/>
        <dbReference type="ChEBI" id="CHEBI:114953"/>
        <dbReference type="ChEBI" id="CHEBI:197314"/>
    </reaction>
</comment>
<dbReference type="PROSITE" id="PS00600">
    <property type="entry name" value="AA_TRANSFER_CLASS_3"/>
    <property type="match status" value="1"/>
</dbReference>
<evidence type="ECO:0000256" key="27">
    <source>
        <dbReference type="ARBA" id="ARBA00043826"/>
    </source>
</evidence>
<comment type="catalytic activity">
    <reaction evidence="34">
        <text>N(omega),N(omega)-dimethyl-L-arginine + 2-oxobutanoate = 5-(3,3-dimethylguanidino)-2-oxopentanoate + (2S)-2-aminobutanoate</text>
        <dbReference type="Rhea" id="RHEA:77351"/>
        <dbReference type="ChEBI" id="CHEBI:16763"/>
        <dbReference type="ChEBI" id="CHEBI:58326"/>
        <dbReference type="ChEBI" id="CHEBI:74359"/>
        <dbReference type="ChEBI" id="CHEBI:197301"/>
    </reaction>
</comment>
<dbReference type="PANTHER" id="PTHR45688:SF3">
    <property type="entry name" value="ALANINE--GLYOXYLATE AMINOTRANSFERASE 2, MITOCHONDRIAL"/>
    <property type="match status" value="1"/>
</dbReference>
<evidence type="ECO:0000256" key="34">
    <source>
        <dbReference type="ARBA" id="ARBA00048560"/>
    </source>
</evidence>
<evidence type="ECO:0000256" key="2">
    <source>
        <dbReference type="ARBA" id="ARBA00004173"/>
    </source>
</evidence>
<evidence type="ECO:0000256" key="3">
    <source>
        <dbReference type="ARBA" id="ARBA00008954"/>
    </source>
</evidence>
<keyword evidence="8 39" id="KW-0663">Pyridoxal phosphate</keyword>
<comment type="catalytic activity">
    <reaction evidence="31">
        <text>N(omega),N(omega)-dimethyl-L-arginine + glyoxylate = 5-(3,3-dimethylguanidino)-2-oxopentanoate + glycine</text>
        <dbReference type="Rhea" id="RHEA:77311"/>
        <dbReference type="ChEBI" id="CHEBI:36655"/>
        <dbReference type="ChEBI" id="CHEBI:57305"/>
        <dbReference type="ChEBI" id="CHEBI:58326"/>
        <dbReference type="ChEBI" id="CHEBI:197301"/>
    </reaction>
</comment>
<evidence type="ECO:0000313" key="40">
    <source>
        <dbReference type="EMBL" id="VDM38136.1"/>
    </source>
</evidence>
<dbReference type="GO" id="GO:0008453">
    <property type="term" value="F:alanine-glyoxylate transaminase activity"/>
    <property type="evidence" value="ECO:0007669"/>
    <property type="project" value="UniProtKB-EC"/>
</dbReference>
<evidence type="ECO:0000256" key="39">
    <source>
        <dbReference type="RuleBase" id="RU003560"/>
    </source>
</evidence>
<evidence type="ECO:0000256" key="25">
    <source>
        <dbReference type="ARBA" id="ARBA00043798"/>
    </source>
</evidence>
<comment type="cofactor">
    <cofactor evidence="1">
        <name>pyridoxal 5'-phosphate</name>
        <dbReference type="ChEBI" id="CHEBI:597326"/>
    </cofactor>
</comment>
<dbReference type="InterPro" id="IPR015424">
    <property type="entry name" value="PyrdxlP-dep_Trfase"/>
</dbReference>
<evidence type="ECO:0000256" key="5">
    <source>
        <dbReference type="ARBA" id="ARBA00013049"/>
    </source>
</evidence>
<evidence type="ECO:0000256" key="9">
    <source>
        <dbReference type="ARBA" id="ARBA00022946"/>
    </source>
</evidence>
<evidence type="ECO:0000256" key="10">
    <source>
        <dbReference type="ARBA" id="ARBA00023128"/>
    </source>
</evidence>
<evidence type="ECO:0000256" key="4">
    <source>
        <dbReference type="ARBA" id="ARBA00011881"/>
    </source>
</evidence>
<evidence type="ECO:0000256" key="32">
    <source>
        <dbReference type="ARBA" id="ARBA00048264"/>
    </source>
</evidence>
<comment type="function">
    <text evidence="38">Multifunctional aminotransferase with a broad substrate specificity. Catalyzes the conversion of glyoxylate to glycine using alanine as the amino donor. Catalyzes metabolism of not L- but the D-isomer of D-beta-aminoisobutyric acid to generate 2-methyl-3-oxopropanoate and alanine. Catalyzes the transfer of the amino group from beta-alanine to pyruvate to yield L-alanine and 3-oxopropanoate. Can metabolize NG-monomethyl-L-arginine (NMMA), asymmetric NG,NG-dimethyl-L-arginine (ADMA) and symmetric NG,N'G-dimethyl-L-arginine (SDMA). ADMA is a potent inhibitor of nitric-oxide (NO) synthase, and this activity provides mechanism through which the kidney regulates blood pressure.</text>
</comment>
<gene>
    <name evidence="40" type="ORF">TCNE_LOCUS6815</name>
</gene>
<comment type="catalytic activity">
    <reaction evidence="25">
        <text>N(omega),N('omega)-dimethyl-L-arginine + pyruvate = 5-(3,3'-dimethylguanidino)-2-oxopentanoate + L-alanine</text>
        <dbReference type="Rhea" id="RHEA:77307"/>
        <dbReference type="ChEBI" id="CHEBI:15361"/>
        <dbReference type="ChEBI" id="CHEBI:57972"/>
        <dbReference type="ChEBI" id="CHEBI:197308"/>
        <dbReference type="ChEBI" id="CHEBI:197310"/>
    </reaction>
</comment>
<dbReference type="GO" id="GO:0047305">
    <property type="term" value="F:(R)-3-amino-2-methylpropionate-pyruvate transaminase activity"/>
    <property type="evidence" value="ECO:0007669"/>
    <property type="project" value="UniProtKB-EC"/>
</dbReference>
<evidence type="ECO:0000256" key="20">
    <source>
        <dbReference type="ARBA" id="ARBA00043726"/>
    </source>
</evidence>
<dbReference type="Gene3D" id="3.40.640.10">
    <property type="entry name" value="Type I PLP-dependent aspartate aminotransferase-like (Major domain)"/>
    <property type="match status" value="1"/>
</dbReference>
<dbReference type="InterPro" id="IPR015421">
    <property type="entry name" value="PyrdxlP-dep_Trfase_major"/>
</dbReference>
<evidence type="ECO:0000256" key="33">
    <source>
        <dbReference type="ARBA" id="ARBA00048500"/>
    </source>
</evidence>
<evidence type="ECO:0000256" key="35">
    <source>
        <dbReference type="ARBA" id="ARBA00048760"/>
    </source>
</evidence>
<evidence type="ECO:0000256" key="37">
    <source>
        <dbReference type="ARBA" id="ARBA00049480"/>
    </source>
</evidence>
<comment type="subcellular location">
    <subcellularLocation>
        <location evidence="2">Mitochondrion</location>
    </subcellularLocation>
</comment>
<dbReference type="GO" id="GO:0016223">
    <property type="term" value="F:beta-alanine:pyruvate transaminase activity"/>
    <property type="evidence" value="ECO:0007669"/>
    <property type="project" value="UniProtKB-EC"/>
</dbReference>
<dbReference type="SUPFAM" id="SSF53383">
    <property type="entry name" value="PLP-dependent transferases"/>
    <property type="match status" value="1"/>
</dbReference>
<evidence type="ECO:0000256" key="31">
    <source>
        <dbReference type="ARBA" id="ARBA00047892"/>
    </source>
</evidence>
<dbReference type="AlphaFoldDB" id="A0A183UE95"/>
<evidence type="ECO:0000256" key="30">
    <source>
        <dbReference type="ARBA" id="ARBA00044258"/>
    </source>
</evidence>
<dbReference type="EC" id="2.6.1.44" evidence="5"/>
<evidence type="ECO:0000256" key="8">
    <source>
        <dbReference type="ARBA" id="ARBA00022898"/>
    </source>
</evidence>
<evidence type="ECO:0000256" key="1">
    <source>
        <dbReference type="ARBA" id="ARBA00001933"/>
    </source>
</evidence>
<evidence type="ECO:0000256" key="16">
    <source>
        <dbReference type="ARBA" id="ARBA00042611"/>
    </source>
</evidence>
<dbReference type="WBParaSite" id="TCNE_0000681501-mRNA-1">
    <property type="protein sequence ID" value="TCNE_0000681501-mRNA-1"/>
    <property type="gene ID" value="TCNE_0000681501"/>
</dbReference>
<accession>A0A183UE95</accession>
<comment type="catalytic activity">
    <reaction evidence="32">
        <text>L-ornithine + glyoxylate = 5-amino-2-oxopentanoate + glycine</text>
        <dbReference type="Rhea" id="RHEA:77331"/>
        <dbReference type="ChEBI" id="CHEBI:36655"/>
        <dbReference type="ChEBI" id="CHEBI:46911"/>
        <dbReference type="ChEBI" id="CHEBI:57305"/>
        <dbReference type="ChEBI" id="CHEBI:58802"/>
    </reaction>
</comment>
<evidence type="ECO:0000256" key="6">
    <source>
        <dbReference type="ARBA" id="ARBA00022576"/>
    </source>
</evidence>
<comment type="catalytic activity">
    <reaction evidence="26">
        <text>3-oxopropanoate + L-alanine = beta-alanine + pyruvate</text>
        <dbReference type="Rhea" id="RHEA:14077"/>
        <dbReference type="ChEBI" id="CHEBI:15361"/>
        <dbReference type="ChEBI" id="CHEBI:33190"/>
        <dbReference type="ChEBI" id="CHEBI:57966"/>
        <dbReference type="ChEBI" id="CHEBI:57972"/>
        <dbReference type="EC" id="2.6.1.18"/>
    </reaction>
    <physiologicalReaction direction="right-to-left" evidence="26">
        <dbReference type="Rhea" id="RHEA:14079"/>
    </physiologicalReaction>
</comment>
<evidence type="ECO:0000256" key="19">
    <source>
        <dbReference type="ARBA" id="ARBA00043679"/>
    </source>
</evidence>
<comment type="subunit">
    <text evidence="4">Homotetramer.</text>
</comment>
<dbReference type="Proteomes" id="UP000050794">
    <property type="component" value="Unassembled WGS sequence"/>
</dbReference>
<evidence type="ECO:0000256" key="7">
    <source>
        <dbReference type="ARBA" id="ARBA00022679"/>
    </source>
</evidence>
<keyword evidence="6" id="KW-0032">Aminotransferase</keyword>
<sequence>MKHVRELRCLLPPAAKPYYKEPLLITKGSMQYLWDDKGKKYIDCFGGVVTVSVGHCHPKVNAALKEQLDKLWHTTSIYLSEPIFEYADKLTQTLPSHLKVCFFVNSGSEANDLALSLARLHTGRFDLLALRNGYHGLTQAVQGATSLGTWKSPLPSGFGILKAICPDPYRGPWGGKNCRDSRTGIKRECNCCDGQCQACEKYLAEFKATLKYELPASGEAAGVLIESIQGVGGVVQFPRGFVKSAFEAVRCKGGVCISDEVQTGFGRLGTHFWGFQGHDAEPDIVTLAKGIANGFPMGAVVTTKKIAESHSRSLYMNTFGGNPMACTVAKSVLQVIQEENLQKNCVEVGNYFMDQLNSIASPTVGDIRGKGLMIGVELVNEDGEPLDAIRMDRIFEETKYRGVLFGKGGIEGNVMRIKPPMCFTKADAEAAVDALASALAAVH</sequence>
<comment type="catalytic activity">
    <reaction evidence="11">
        <text>glyoxylate + L-alanine = glycine + pyruvate</text>
        <dbReference type="Rhea" id="RHEA:24248"/>
        <dbReference type="ChEBI" id="CHEBI:15361"/>
        <dbReference type="ChEBI" id="CHEBI:36655"/>
        <dbReference type="ChEBI" id="CHEBI:57305"/>
        <dbReference type="ChEBI" id="CHEBI:57972"/>
        <dbReference type="EC" id="2.6.1.44"/>
    </reaction>
    <physiologicalReaction direction="left-to-right" evidence="11">
        <dbReference type="Rhea" id="RHEA:24249"/>
    </physiologicalReaction>
</comment>
<comment type="catalytic activity">
    <reaction evidence="23">
        <text>N(omega)-methyl-L-arginine + pyruvate = 5-(3-methylguanidino)-2-oxopentanoate + L-alanine</text>
        <dbReference type="Rhea" id="RHEA:77319"/>
        <dbReference type="ChEBI" id="CHEBI:15361"/>
        <dbReference type="ChEBI" id="CHEBI:57972"/>
        <dbReference type="ChEBI" id="CHEBI:114953"/>
        <dbReference type="ChEBI" id="CHEBI:197314"/>
    </reaction>
</comment>
<keyword evidence="9" id="KW-0809">Transit peptide</keyword>
<dbReference type="GO" id="GO:0019481">
    <property type="term" value="P:L-alanine catabolic process, by transamination"/>
    <property type="evidence" value="ECO:0007669"/>
    <property type="project" value="TreeGrafter"/>
</dbReference>
<dbReference type="GO" id="GO:0009436">
    <property type="term" value="P:glyoxylate catabolic process"/>
    <property type="evidence" value="ECO:0007669"/>
    <property type="project" value="TreeGrafter"/>
</dbReference>
<dbReference type="EMBL" id="UYWY01019559">
    <property type="protein sequence ID" value="VDM38136.1"/>
    <property type="molecule type" value="Genomic_DNA"/>
</dbReference>
<comment type="catalytic activity">
    <reaction evidence="37">
        <text>N(omega),N('omega)-dimethyl-L-arginine + glyoxylate = 5-(3,3'-dimethylguanidino)-2-oxopentanoate + glycine</text>
        <dbReference type="Rhea" id="RHEA:77315"/>
        <dbReference type="ChEBI" id="CHEBI:36655"/>
        <dbReference type="ChEBI" id="CHEBI:57305"/>
        <dbReference type="ChEBI" id="CHEBI:197308"/>
        <dbReference type="ChEBI" id="CHEBI:197310"/>
    </reaction>
</comment>
<comment type="similarity">
    <text evidence="3 39">Belongs to the class-III pyridoxal-phosphate-dependent aminotransferase family.</text>
</comment>
<dbReference type="FunFam" id="3.40.640.10:FF:000055">
    <property type="entry name" value="Alanine--glyoxylate aminotransferase 2, mitochondrial"/>
    <property type="match status" value="1"/>
</dbReference>
<comment type="catalytic activity">
    <reaction evidence="21">
        <text>N(omega),N(omega)-dimethyl-L-arginine + oxaloacetate = 5-(3,3-dimethylguanidino)-2-oxopentanoate + L-aspartate</text>
        <dbReference type="Rhea" id="RHEA:77343"/>
        <dbReference type="ChEBI" id="CHEBI:16452"/>
        <dbReference type="ChEBI" id="CHEBI:29991"/>
        <dbReference type="ChEBI" id="CHEBI:58326"/>
        <dbReference type="ChEBI" id="CHEBI:197301"/>
    </reaction>
</comment>
<protein>
    <recommendedName>
        <fullName evidence="13">Alanine--glyoxylate aminotransferase 2, mitochondrial</fullName>
        <ecNumber evidence="28">2.6.1.18</ecNumber>
        <ecNumber evidence="12">2.6.1.40</ecNumber>
        <ecNumber evidence="5">2.6.1.44</ecNumber>
    </recommendedName>
    <alternativeName>
        <fullName evidence="14">(R)-3-amino-2-methylpropionate--pyruvate transaminase</fullName>
    </alternativeName>
    <alternativeName>
        <fullName evidence="16">Beta-ALAAT II</fullName>
    </alternativeName>
    <alternativeName>
        <fullName evidence="17">Beta-alanine-pyruvate aminotransferase</fullName>
    </alternativeName>
    <alternativeName>
        <fullName evidence="30">D-3-aminoisobutyrate-pyruvate aminotransferase</fullName>
    </alternativeName>
    <alternativeName>
        <fullName evidence="15">D-AIBAT</fullName>
    </alternativeName>
    <alternativeName>
        <fullName evidence="29">D-beta-aminoisobutyrate-pyruvate aminotransferase</fullName>
    </alternativeName>
</protein>
<evidence type="ECO:0000256" key="26">
    <source>
        <dbReference type="ARBA" id="ARBA00043825"/>
    </source>
</evidence>
<dbReference type="EC" id="2.6.1.40" evidence="12"/>
<evidence type="ECO:0000256" key="38">
    <source>
        <dbReference type="ARBA" id="ARBA00058068"/>
    </source>
</evidence>
<name>A0A183UE95_TOXCA</name>
<comment type="catalytic activity">
    <reaction evidence="22">
        <text>2-oxobutanoate + L-alanine = (2S)-2-aminobutanoate + pyruvate</text>
        <dbReference type="Rhea" id="RHEA:77355"/>
        <dbReference type="ChEBI" id="CHEBI:15361"/>
        <dbReference type="ChEBI" id="CHEBI:16763"/>
        <dbReference type="ChEBI" id="CHEBI:57972"/>
        <dbReference type="ChEBI" id="CHEBI:74359"/>
        <dbReference type="EC" id="2.6.1.44"/>
    </reaction>
</comment>
<dbReference type="CDD" id="cd00610">
    <property type="entry name" value="OAT_like"/>
    <property type="match status" value="1"/>
</dbReference>
<evidence type="ECO:0000256" key="23">
    <source>
        <dbReference type="ARBA" id="ARBA00043758"/>
    </source>
</evidence>
<keyword evidence="41" id="KW-1185">Reference proteome</keyword>
<reference evidence="42" key="1">
    <citation type="submission" date="2016-06" db="UniProtKB">
        <authorList>
            <consortium name="WormBaseParasite"/>
        </authorList>
    </citation>
    <scope>IDENTIFICATION</scope>
</reference>
<evidence type="ECO:0000256" key="14">
    <source>
        <dbReference type="ARBA" id="ARBA00041662"/>
    </source>
</evidence>
<dbReference type="GO" id="GO:0005739">
    <property type="term" value="C:mitochondrion"/>
    <property type="evidence" value="ECO:0007669"/>
    <property type="project" value="UniProtKB-SubCell"/>
</dbReference>
<comment type="catalytic activity">
    <reaction evidence="27">
        <text>2-oxopentanoate + N(omega),N(omega)-dimethyl-L-arginine = 5-(3,3-dimethylguanidino)-2-oxopentanoate + L-2-aminopentanoate</text>
        <dbReference type="Rhea" id="RHEA:77359"/>
        <dbReference type="ChEBI" id="CHEBI:28644"/>
        <dbReference type="ChEBI" id="CHEBI:58326"/>
        <dbReference type="ChEBI" id="CHEBI:58441"/>
        <dbReference type="ChEBI" id="CHEBI:197301"/>
    </reaction>
</comment>
<evidence type="ECO:0000256" key="18">
    <source>
        <dbReference type="ARBA" id="ARBA00043669"/>
    </source>
</evidence>
<evidence type="ECO:0000313" key="41">
    <source>
        <dbReference type="Proteomes" id="UP000050794"/>
    </source>
</evidence>
<proteinExistence type="inferred from homology"/>
<comment type="catalytic activity">
    <reaction evidence="24">
        <text>L-ornithine + pyruvate = 5-amino-2-oxopentanoate + L-alanine</text>
        <dbReference type="Rhea" id="RHEA:77327"/>
        <dbReference type="ChEBI" id="CHEBI:15361"/>
        <dbReference type="ChEBI" id="CHEBI:46911"/>
        <dbReference type="ChEBI" id="CHEBI:57972"/>
        <dbReference type="ChEBI" id="CHEBI:58802"/>
    </reaction>
</comment>
<evidence type="ECO:0000256" key="24">
    <source>
        <dbReference type="ARBA" id="ARBA00043777"/>
    </source>
</evidence>
<evidence type="ECO:0000313" key="42">
    <source>
        <dbReference type="WBParaSite" id="TCNE_0000681501-mRNA-1"/>
    </source>
</evidence>